<protein>
    <submittedName>
        <fullName evidence="1">Uncharacterized protein</fullName>
    </submittedName>
</protein>
<evidence type="ECO:0000313" key="1">
    <source>
        <dbReference type="EMBL" id="PQJ12696.1"/>
    </source>
</evidence>
<accession>A0A2S7T1R2</accession>
<evidence type="ECO:0000313" key="2">
    <source>
        <dbReference type="Proteomes" id="UP000239872"/>
    </source>
</evidence>
<organism evidence="1 2">
    <name type="scientific">Flavipsychrobacter stenotrophus</name>
    <dbReference type="NCBI Taxonomy" id="2077091"/>
    <lineage>
        <taxon>Bacteria</taxon>
        <taxon>Pseudomonadati</taxon>
        <taxon>Bacteroidota</taxon>
        <taxon>Chitinophagia</taxon>
        <taxon>Chitinophagales</taxon>
        <taxon>Chitinophagaceae</taxon>
        <taxon>Flavipsychrobacter</taxon>
    </lineage>
</organism>
<sequence length="79" mass="9000">MDDKIKEYKQFLQSIIDEHSPLPSGGTVPAMLERVTAFKKYMEDFNDRGTSKANSLKASGVSKDELMQISNEYFHKLTI</sequence>
<reference evidence="1 2" key="1">
    <citation type="submission" date="2018-01" db="EMBL/GenBank/DDBJ databases">
        <title>A novel member of the phylum Bacteroidetes isolated from glacier ice.</title>
        <authorList>
            <person name="Liu Q."/>
            <person name="Xin Y.-H."/>
        </authorList>
    </citation>
    <scope>NUCLEOTIDE SEQUENCE [LARGE SCALE GENOMIC DNA]</scope>
    <source>
        <strain evidence="1 2">RB1R16</strain>
    </source>
</reference>
<dbReference type="Proteomes" id="UP000239872">
    <property type="component" value="Unassembled WGS sequence"/>
</dbReference>
<name>A0A2S7T1R2_9BACT</name>
<dbReference type="EMBL" id="PPSL01000001">
    <property type="protein sequence ID" value="PQJ12696.1"/>
    <property type="molecule type" value="Genomic_DNA"/>
</dbReference>
<dbReference type="AlphaFoldDB" id="A0A2S7T1R2"/>
<dbReference type="RefSeq" id="WP_105037579.1">
    <property type="nucleotide sequence ID" value="NZ_PPSL01000001.1"/>
</dbReference>
<comment type="caution">
    <text evidence="1">The sequence shown here is derived from an EMBL/GenBank/DDBJ whole genome shotgun (WGS) entry which is preliminary data.</text>
</comment>
<gene>
    <name evidence="1" type="ORF">CJD36_002830</name>
</gene>
<keyword evidence="2" id="KW-1185">Reference proteome</keyword>
<proteinExistence type="predicted"/>